<name>A0ABM6YG86_RICJA</name>
<proteinExistence type="predicted"/>
<sequence>MVKTQDITGKVQTITMPYYASPSLLRPGLSHFSYEAGFQRQDFTIYSNAYKYLVLNTDYMLGMNDYLTSGGHFEFLKNNGAVGGTNNLKIGNFCIIGISSANNIKNFGRSQRINCSYTYESEYFDINSNLDWNNSNYQDVYNYPDKIFSSLNYQISASCGNTDFGNISVNFVSFVVNNTMQKGKRSNILSSTYQRSITKKGFLSFTIGTNLNSKRKNNFAYIPFNLNLDSNKSISVTDLYQNTYHTKQLGISSPITSNMGWGYNANLIKAKATNYNVQVNRNGKNNDIGVYLQKNDTEIMKQFNIKGGIFSIDKSYYETRPINGGLALIKVNSLKNVGVYNNNLLASG</sequence>
<keyword evidence="2" id="KW-1185">Reference proteome</keyword>
<dbReference type="EMBL" id="CP032049">
    <property type="protein sequence ID" value="AXU06551.1"/>
    <property type="molecule type" value="Genomic_DNA"/>
</dbReference>
<dbReference type="Proteomes" id="UP000258667">
    <property type="component" value="Chromosome"/>
</dbReference>
<evidence type="ECO:0000313" key="1">
    <source>
        <dbReference type="EMBL" id="AXU06551.1"/>
    </source>
</evidence>
<reference evidence="1 2" key="1">
    <citation type="submission" date="2018-08" db="EMBL/GenBank/DDBJ databases">
        <title>Complete genomic DNA sequence of Rickettsia japonica in China.</title>
        <authorList>
            <person name="Lu Q."/>
            <person name="Li C."/>
        </authorList>
    </citation>
    <scope>NUCLEOTIDE SEQUENCE [LARGE SCALE GENOMIC DNA]</scope>
    <source>
        <strain evidence="1 2">LA4/2015</strain>
    </source>
</reference>
<dbReference type="InterPro" id="IPR000015">
    <property type="entry name" value="Fimb_usher"/>
</dbReference>
<dbReference type="PANTHER" id="PTHR30451">
    <property type="entry name" value="OUTER MEMBRANE USHER PROTEIN"/>
    <property type="match status" value="1"/>
</dbReference>
<accession>A0ABM6YG86</accession>
<gene>
    <name evidence="1" type="ORF">D0Z68_03790</name>
</gene>
<evidence type="ECO:0000313" key="2">
    <source>
        <dbReference type="Proteomes" id="UP000258667"/>
    </source>
</evidence>
<organism evidence="1 2">
    <name type="scientific">Rickettsia japonica</name>
    <dbReference type="NCBI Taxonomy" id="35790"/>
    <lineage>
        <taxon>Bacteria</taxon>
        <taxon>Pseudomonadati</taxon>
        <taxon>Pseudomonadota</taxon>
        <taxon>Alphaproteobacteria</taxon>
        <taxon>Rickettsiales</taxon>
        <taxon>Rickettsiaceae</taxon>
        <taxon>Rickettsieae</taxon>
        <taxon>Rickettsia</taxon>
        <taxon>spotted fever group</taxon>
    </lineage>
</organism>
<dbReference type="PANTHER" id="PTHR30451:SF5">
    <property type="entry name" value="SLR0019 PROTEIN"/>
    <property type="match status" value="1"/>
</dbReference>
<protein>
    <submittedName>
        <fullName evidence="1">Uncharacterized protein</fullName>
    </submittedName>
</protein>